<dbReference type="Gene3D" id="3.40.50.300">
    <property type="entry name" value="P-loop containing nucleotide triphosphate hydrolases"/>
    <property type="match status" value="1"/>
</dbReference>
<dbReference type="RefSeq" id="WP_301726435.1">
    <property type="nucleotide sequence ID" value="NZ_JAUJWW010000004.1"/>
</dbReference>
<evidence type="ECO:0000313" key="3">
    <source>
        <dbReference type="Proteomes" id="UP001172054"/>
    </source>
</evidence>
<keyword evidence="3" id="KW-1185">Reference proteome</keyword>
<evidence type="ECO:0000313" key="2">
    <source>
        <dbReference type="EMBL" id="MDN7227867.1"/>
    </source>
</evidence>
<comment type="caution">
    <text evidence="2">The sequence shown here is derived from an EMBL/GenBank/DDBJ whole genome shotgun (WGS) entry which is preliminary data.</text>
</comment>
<protein>
    <submittedName>
        <fullName evidence="2">Z1 domain-containing protein</fullName>
    </submittedName>
</protein>
<reference evidence="2 3" key="1">
    <citation type="submission" date="2023-06" db="EMBL/GenBank/DDBJ databases">
        <title>Novel species in genus Planococcus.</title>
        <authorList>
            <person name="Ning S."/>
        </authorList>
    </citation>
    <scope>NUCLEOTIDE SEQUENCE [LARGE SCALE GENOMIC DNA]</scope>
    <source>
        <strain evidence="2 3">N064</strain>
    </source>
</reference>
<dbReference type="Pfam" id="PF10593">
    <property type="entry name" value="Z1"/>
    <property type="match status" value="1"/>
</dbReference>
<feature type="domain" description="Putative endonuclease Z1" evidence="1">
    <location>
        <begin position="406"/>
        <end position="631"/>
    </location>
</feature>
<dbReference type="SUPFAM" id="SSF52540">
    <property type="entry name" value="P-loop containing nucleoside triphosphate hydrolases"/>
    <property type="match status" value="1"/>
</dbReference>
<organism evidence="2 3">
    <name type="scientific">Planococcus liqunii</name>
    <dbReference type="NCBI Taxonomy" id="3058394"/>
    <lineage>
        <taxon>Bacteria</taxon>
        <taxon>Bacillati</taxon>
        <taxon>Bacillota</taxon>
        <taxon>Bacilli</taxon>
        <taxon>Bacillales</taxon>
        <taxon>Caryophanaceae</taxon>
        <taxon>Planococcus</taxon>
    </lineage>
</organism>
<dbReference type="Proteomes" id="UP001172054">
    <property type="component" value="Unassembled WGS sequence"/>
</dbReference>
<accession>A0ABT8MSH0</accession>
<proteinExistence type="predicted"/>
<dbReference type="InterPro" id="IPR018310">
    <property type="entry name" value="Put_endonuclease_Z1-dom"/>
</dbReference>
<sequence length="860" mass="98642">MEKQVLAEEWILTAIPLYVSDTFEITEEDKIKLKQRIIEDLLRLPILKDIEINLVRIEGIIDNLLNDFESYDATSTTMLTSDTEQRNWINDAPQNYNYWERWKRFRNYLMGTKNRSAKEINKLNTVSSQILNQLGNPILDTFDKRGLAVGYVQSGKTENYIALINKAIDSGYKLVIVLSGIHNDLRSQTQTRIDEEVIGIDTNELTEQIGVGLIKVLNTNHITRRTKDGDISSAMAKTPIHQIIKNDQPTVIVTKKVSSVLEALKDILSRVDSNLPLLIIDDEADQASIDVKNSQISRNDNTYEPSPINKLIREILVLFNKRSYVGYTATPFANILIDHRINHPRYGYDLFPKDFIIDLPKNKEYLGPDELFGFEDGEGLPLIRIIEDPDAAIRKVYNSEEIPEDMAKAIKSFIISTAIRQLRGQANSHNSMLIHLNRSVDYQDQIAGIVRKEFETVKDGLEKEEDGIVESFKELWHTDYVATSLEMQIFNEIEPWKEVYDQMLKVVGLIKIMVINGESDDSLDYKKYVDEGLNVIAIGGDKLSRGLTLEGLTVSYYLRSSQTYDTLMQMGRWFGYKKDFEDLCRIYISLDLVSDFRAIALANLELRALLEEMKEKDQKPIDFGLRIRSHSVMDVTSILKLRSSSTSIEMKSYAGRKPQTILFNSSNKVIINNYNKTLQFLEKLPVNFNKYGSEKMIRLWSEVNIGDVIEYLKEIDMPEDATFGNPEKWAKYIKHEFEMNNMSTFRVVLMSNQSQKNTINMAGHVCNRPSRRIYPISNSDRISIGILRSGDDIAEIGSYLSEEINDIKEPVLLIYPLVLTNDKNPLEDIEQFVIGLSIVFPESETEDVEYRLNTVEQGKD</sequence>
<gene>
    <name evidence="2" type="ORF">QWY15_11210</name>
</gene>
<name>A0ABT8MSH0_9BACL</name>
<dbReference type="InterPro" id="IPR027417">
    <property type="entry name" value="P-loop_NTPase"/>
</dbReference>
<dbReference type="EMBL" id="JAUJWW010000004">
    <property type="protein sequence ID" value="MDN7227867.1"/>
    <property type="molecule type" value="Genomic_DNA"/>
</dbReference>
<evidence type="ECO:0000259" key="1">
    <source>
        <dbReference type="Pfam" id="PF10593"/>
    </source>
</evidence>